<dbReference type="SMART" id="SM00204">
    <property type="entry name" value="TGFB"/>
    <property type="match status" value="1"/>
</dbReference>
<feature type="domain" description="TGF-beta family profile" evidence="5">
    <location>
        <begin position="60"/>
        <end position="155"/>
    </location>
</feature>
<dbReference type="PANTHER" id="PTHR11848:SF262">
    <property type="entry name" value="LD29161P"/>
    <property type="match status" value="1"/>
</dbReference>
<evidence type="ECO:0000256" key="4">
    <source>
        <dbReference type="RuleBase" id="RU000354"/>
    </source>
</evidence>
<evidence type="ECO:0000256" key="3">
    <source>
        <dbReference type="ARBA" id="ARBA00022525"/>
    </source>
</evidence>
<gene>
    <name evidence="6" type="primary">mstnb_1</name>
    <name evidence="6" type="ORF">g.38774</name>
</gene>
<reference evidence="6" key="1">
    <citation type="submission" date="2018-04" db="EMBL/GenBank/DDBJ databases">
        <title>Transcriptome of Schizaphis graminum biotype I.</title>
        <authorList>
            <person name="Scully E.D."/>
            <person name="Geib S.M."/>
            <person name="Palmer N.A."/>
            <person name="Koch K."/>
            <person name="Bradshaw J."/>
            <person name="Heng-Moss T."/>
            <person name="Sarath G."/>
        </authorList>
    </citation>
    <scope>NUCLEOTIDE SEQUENCE</scope>
</reference>
<organism evidence="6">
    <name type="scientific">Schizaphis graminum</name>
    <name type="common">Green bug aphid</name>
    <dbReference type="NCBI Taxonomy" id="13262"/>
    <lineage>
        <taxon>Eukaryota</taxon>
        <taxon>Metazoa</taxon>
        <taxon>Ecdysozoa</taxon>
        <taxon>Arthropoda</taxon>
        <taxon>Hexapoda</taxon>
        <taxon>Insecta</taxon>
        <taxon>Pterygota</taxon>
        <taxon>Neoptera</taxon>
        <taxon>Paraneoptera</taxon>
        <taxon>Hemiptera</taxon>
        <taxon>Sternorrhyncha</taxon>
        <taxon>Aphidomorpha</taxon>
        <taxon>Aphidoidea</taxon>
        <taxon>Aphididae</taxon>
        <taxon>Aphidini</taxon>
        <taxon>Schizaphis</taxon>
    </lineage>
</organism>
<proteinExistence type="inferred from homology"/>
<keyword evidence="4" id="KW-0339">Growth factor</keyword>
<dbReference type="AlphaFoldDB" id="A0A2S2NUA7"/>
<dbReference type="InterPro" id="IPR001839">
    <property type="entry name" value="TGF-b_C"/>
</dbReference>
<evidence type="ECO:0000313" key="6">
    <source>
        <dbReference type="EMBL" id="MBY20622.1"/>
    </source>
</evidence>
<evidence type="ECO:0000256" key="1">
    <source>
        <dbReference type="ARBA" id="ARBA00004613"/>
    </source>
</evidence>
<dbReference type="SUPFAM" id="SSF57501">
    <property type="entry name" value="Cystine-knot cytokines"/>
    <property type="match status" value="1"/>
</dbReference>
<dbReference type="Gene3D" id="2.10.90.10">
    <property type="entry name" value="Cystine-knot cytokines"/>
    <property type="match status" value="1"/>
</dbReference>
<dbReference type="PROSITE" id="PS51362">
    <property type="entry name" value="TGF_BETA_2"/>
    <property type="match status" value="1"/>
</dbReference>
<dbReference type="Pfam" id="PF00019">
    <property type="entry name" value="TGF_beta"/>
    <property type="match status" value="1"/>
</dbReference>
<dbReference type="InterPro" id="IPR029034">
    <property type="entry name" value="Cystine-knot_cytokine"/>
</dbReference>
<name>A0A2S2NUA7_SCHGA</name>
<dbReference type="PANTHER" id="PTHR11848">
    <property type="entry name" value="TGF-BETA FAMILY"/>
    <property type="match status" value="1"/>
</dbReference>
<dbReference type="GO" id="GO:0005125">
    <property type="term" value="F:cytokine activity"/>
    <property type="evidence" value="ECO:0007669"/>
    <property type="project" value="TreeGrafter"/>
</dbReference>
<dbReference type="GO" id="GO:0008083">
    <property type="term" value="F:growth factor activity"/>
    <property type="evidence" value="ECO:0007669"/>
    <property type="project" value="UniProtKB-KW"/>
</dbReference>
<evidence type="ECO:0000256" key="2">
    <source>
        <dbReference type="ARBA" id="ARBA00006656"/>
    </source>
</evidence>
<sequence length="155" mass="18168">MSDWFKTMDGAKNLTLVVYAYYLNKNTTHNNMPYITDANKREENITKIPYLEVHTHHGYRNRRETSGIESPTCDNKTKAQLRSWSCRYPVRIKFRDFGWYWILKPRLFTNYYCLRDANTAECSLLQGLQNSTIGQCCVPRKTSNITVMYVDSSGI</sequence>
<evidence type="ECO:0000259" key="5">
    <source>
        <dbReference type="PROSITE" id="PS51362"/>
    </source>
</evidence>
<dbReference type="GO" id="GO:0005615">
    <property type="term" value="C:extracellular space"/>
    <property type="evidence" value="ECO:0007669"/>
    <property type="project" value="TreeGrafter"/>
</dbReference>
<accession>A0A2S2NUA7</accession>
<comment type="subcellular location">
    <subcellularLocation>
        <location evidence="1">Secreted</location>
    </subcellularLocation>
</comment>
<dbReference type="EMBL" id="GGMR01008003">
    <property type="protein sequence ID" value="MBY20622.1"/>
    <property type="molecule type" value="Transcribed_RNA"/>
</dbReference>
<dbReference type="InterPro" id="IPR015615">
    <property type="entry name" value="TGF-beta-rel"/>
</dbReference>
<comment type="similarity">
    <text evidence="2 4">Belongs to the TGF-beta family.</text>
</comment>
<protein>
    <submittedName>
        <fullName evidence="6">Growth/differentiation factor 8</fullName>
    </submittedName>
</protein>
<keyword evidence="3" id="KW-0964">Secreted</keyword>